<dbReference type="KEGG" id="fgi:OP10G_2003"/>
<dbReference type="HOGENOM" id="CLU_2381890_0_0_0"/>
<keyword evidence="2" id="KW-0812">Transmembrane</keyword>
<keyword evidence="8" id="KW-1185">Reference proteome</keyword>
<evidence type="ECO:0000313" key="7">
    <source>
        <dbReference type="EMBL" id="AIE85371.1"/>
    </source>
</evidence>
<evidence type="ECO:0000256" key="3">
    <source>
        <dbReference type="ARBA" id="ARBA00022989"/>
    </source>
</evidence>
<sequence>MAHDPRTPPFVRYMIYGGLVYSLSPIDLVPDWVPGVGLLDDAAVLPGVIAVAMMMIPQEVKEAHDTKSEKGIQRKQLEAINERPAHQQPVAKPA</sequence>
<name>A0A068NPJ6_FIMGI</name>
<proteinExistence type="predicted"/>
<evidence type="ECO:0000313" key="8">
    <source>
        <dbReference type="Proteomes" id="UP000027982"/>
    </source>
</evidence>
<feature type="region of interest" description="Disordered" evidence="5">
    <location>
        <begin position="62"/>
        <end position="94"/>
    </location>
</feature>
<dbReference type="AlphaFoldDB" id="A0A068NPJ6"/>
<feature type="domain" description="DUF1232" evidence="6">
    <location>
        <begin position="12"/>
        <end position="46"/>
    </location>
</feature>
<gene>
    <name evidence="7" type="ORF">OP10G_2003</name>
</gene>
<organism evidence="7 8">
    <name type="scientific">Fimbriimonas ginsengisoli Gsoil 348</name>
    <dbReference type="NCBI Taxonomy" id="661478"/>
    <lineage>
        <taxon>Bacteria</taxon>
        <taxon>Bacillati</taxon>
        <taxon>Armatimonadota</taxon>
        <taxon>Fimbriimonadia</taxon>
        <taxon>Fimbriimonadales</taxon>
        <taxon>Fimbriimonadaceae</taxon>
        <taxon>Fimbriimonas</taxon>
    </lineage>
</organism>
<evidence type="ECO:0000256" key="2">
    <source>
        <dbReference type="ARBA" id="ARBA00022692"/>
    </source>
</evidence>
<dbReference type="STRING" id="661478.OP10G_2003"/>
<dbReference type="EMBL" id="CP007139">
    <property type="protein sequence ID" value="AIE85371.1"/>
    <property type="molecule type" value="Genomic_DNA"/>
</dbReference>
<comment type="subcellular location">
    <subcellularLocation>
        <location evidence="1">Endomembrane system</location>
        <topology evidence="1">Multi-pass membrane protein</topology>
    </subcellularLocation>
</comment>
<evidence type="ECO:0000256" key="1">
    <source>
        <dbReference type="ARBA" id="ARBA00004127"/>
    </source>
</evidence>
<evidence type="ECO:0000259" key="6">
    <source>
        <dbReference type="Pfam" id="PF06803"/>
    </source>
</evidence>
<evidence type="ECO:0000256" key="5">
    <source>
        <dbReference type="SAM" id="MobiDB-lite"/>
    </source>
</evidence>
<dbReference type="Proteomes" id="UP000027982">
    <property type="component" value="Chromosome"/>
</dbReference>
<keyword evidence="4" id="KW-0472">Membrane</keyword>
<keyword evidence="3" id="KW-1133">Transmembrane helix</keyword>
<protein>
    <recommendedName>
        <fullName evidence="6">DUF1232 domain-containing protein</fullName>
    </recommendedName>
</protein>
<dbReference type="GO" id="GO:0012505">
    <property type="term" value="C:endomembrane system"/>
    <property type="evidence" value="ECO:0007669"/>
    <property type="project" value="UniProtKB-SubCell"/>
</dbReference>
<dbReference type="Pfam" id="PF06803">
    <property type="entry name" value="DUF1232"/>
    <property type="match status" value="1"/>
</dbReference>
<dbReference type="InterPro" id="IPR010652">
    <property type="entry name" value="DUF1232"/>
</dbReference>
<accession>A0A068NPJ6</accession>
<feature type="compositionally biased region" description="Basic and acidic residues" evidence="5">
    <location>
        <begin position="62"/>
        <end position="85"/>
    </location>
</feature>
<evidence type="ECO:0000256" key="4">
    <source>
        <dbReference type="ARBA" id="ARBA00023136"/>
    </source>
</evidence>
<reference evidence="7 8" key="1">
    <citation type="journal article" date="2014" name="PLoS ONE">
        <title>The first complete genome sequence of the class fimbriimonadia in the phylum armatimonadetes.</title>
        <authorList>
            <person name="Hu Z.Y."/>
            <person name="Wang Y.Z."/>
            <person name="Im W.T."/>
            <person name="Wang S.Y."/>
            <person name="Zhao G.P."/>
            <person name="Zheng H.J."/>
            <person name="Quan Z.X."/>
        </authorList>
    </citation>
    <scope>NUCLEOTIDE SEQUENCE [LARGE SCALE GENOMIC DNA]</scope>
    <source>
        <strain evidence="7">Gsoil 348</strain>
    </source>
</reference>